<dbReference type="AlphaFoldDB" id="A0A386WVK6"/>
<dbReference type="KEGG" id="mtua:CSH63_32225"/>
<proteinExistence type="predicted"/>
<reference evidence="2 3" key="1">
    <citation type="submission" date="2017-10" db="EMBL/GenBank/DDBJ databases">
        <title>Integration of genomic and chemical information greatly accelerates assignment of the full stereostructure of myelolactone, a potent inhibitor of myeloma from a marine-derived Micromonospora.</title>
        <authorList>
            <person name="Kim M.C."/>
            <person name="Machado H."/>
            <person name="Jensen P.R."/>
            <person name="Fenical W."/>
        </authorList>
    </citation>
    <scope>NUCLEOTIDE SEQUENCE [LARGE SCALE GENOMIC DNA]</scope>
    <source>
        <strain evidence="2 3">CNY-010</strain>
    </source>
</reference>
<organism evidence="2 3">
    <name type="scientific">Micromonospora tulbaghiae</name>
    <dbReference type="NCBI Taxonomy" id="479978"/>
    <lineage>
        <taxon>Bacteria</taxon>
        <taxon>Bacillati</taxon>
        <taxon>Actinomycetota</taxon>
        <taxon>Actinomycetes</taxon>
        <taxon>Micromonosporales</taxon>
        <taxon>Micromonosporaceae</taxon>
        <taxon>Micromonospora</taxon>
    </lineage>
</organism>
<keyword evidence="1" id="KW-0812">Transmembrane</keyword>
<accession>A0A386WVK6</accession>
<name>A0A386WVK6_9ACTN</name>
<keyword evidence="1" id="KW-1133">Transmembrane helix</keyword>
<evidence type="ECO:0000256" key="1">
    <source>
        <dbReference type="SAM" id="Phobius"/>
    </source>
</evidence>
<sequence>MPVDTAVEDAVAAGFSVTSRSGPNRVNVQRDWMTAATITPIPGGVVVKPAWTTAQLAIVAGVLVVLFLGVCGLPVVGGPA</sequence>
<keyword evidence="1" id="KW-0472">Membrane</keyword>
<evidence type="ECO:0000313" key="3">
    <source>
        <dbReference type="Proteomes" id="UP000267804"/>
    </source>
</evidence>
<gene>
    <name evidence="2" type="ORF">CSH63_32225</name>
</gene>
<dbReference type="EMBL" id="CP024087">
    <property type="protein sequence ID" value="AYF32023.1"/>
    <property type="molecule type" value="Genomic_DNA"/>
</dbReference>
<dbReference type="Proteomes" id="UP000267804">
    <property type="component" value="Chromosome"/>
</dbReference>
<feature type="transmembrane region" description="Helical" evidence="1">
    <location>
        <begin position="56"/>
        <end position="76"/>
    </location>
</feature>
<evidence type="ECO:0000313" key="2">
    <source>
        <dbReference type="EMBL" id="AYF32023.1"/>
    </source>
</evidence>
<protein>
    <submittedName>
        <fullName evidence="2">Uncharacterized protein</fullName>
    </submittedName>
</protein>